<dbReference type="RefSeq" id="WP_342324015.1">
    <property type="nucleotide sequence ID" value="NZ_CP151800.1"/>
</dbReference>
<reference evidence="3 4" key="1">
    <citation type="submission" date="2024-04" db="EMBL/GenBank/DDBJ databases">
        <title>Kosakonia calanthae sp. nov., a halophilic bacterium isolated from leaves of Calanthe tiplacata.</title>
        <authorList>
            <person name="Wu P."/>
        </authorList>
    </citation>
    <scope>NUCLEOTIDE SEQUENCE [LARGE SCALE GENOMIC DNA]</scope>
    <source>
        <strain evidence="3 4">BYX6</strain>
    </source>
</reference>
<dbReference type="InterPro" id="IPR011608">
    <property type="entry name" value="PRD"/>
</dbReference>
<dbReference type="Gene3D" id="1.10.1790.10">
    <property type="entry name" value="PRD domain"/>
    <property type="match status" value="1"/>
</dbReference>
<gene>
    <name evidence="3" type="primary">csiE</name>
    <name evidence="3" type="ORF">AAEY27_06190</name>
</gene>
<evidence type="ECO:0000256" key="1">
    <source>
        <dbReference type="ARBA" id="ARBA00022737"/>
    </source>
</evidence>
<dbReference type="InterPro" id="IPR036634">
    <property type="entry name" value="PRD_sf"/>
</dbReference>
<dbReference type="Proteomes" id="UP001466893">
    <property type="component" value="Chromosome"/>
</dbReference>
<keyword evidence="1" id="KW-0677">Repeat</keyword>
<dbReference type="NCBIfam" id="NF008597">
    <property type="entry name" value="PRK11564.1"/>
    <property type="match status" value="1"/>
</dbReference>
<dbReference type="PANTHER" id="PTHR30185:SF14">
    <property type="entry name" value="STATIONARY PHASE-INDUCIBLE PROTEIN CSIE-RELATED"/>
    <property type="match status" value="1"/>
</dbReference>
<evidence type="ECO:0000313" key="4">
    <source>
        <dbReference type="Proteomes" id="UP001466893"/>
    </source>
</evidence>
<sequence>MTITLAPPSALSSPQRRCQVLLMLALPGQSTTMENISAINGVDDAVAQQDLAETQSEIQRYHRLSIVTHANGSYRIEGTLLDQRLCLLHWLRRALRLCPQFITQHFTPALKNALKAQGIARTLYDDTNLRALINLCSRRLQRSFECRDMQFLRLYLQYCLLQHHYGHTPEFNPVQQKWTQMRVEYQVAQDIVRHWERRVSAHAHENEHFFLSLMFMLVRTPDPTRDDHQQDRRLQRAISRMITRFRQLAEMRFSDEQGLTAQLYVHLAQALDRSFFGIGIDNTLPEEIHQLYPRLMRTTRIALESLEQEYGLRLSDEEAGLVAVIFGAWLMQESDLHEKQVILITGEDSAREQEIEQQLRELTLLPLTIKYLSLTEFRNAGAPKDVTLIITPYTTPLPLFSPPLIHTDGPLSEQQQQHIRAMLEG</sequence>
<dbReference type="PANTHER" id="PTHR30185">
    <property type="entry name" value="CRYPTIC BETA-GLUCOSIDE BGL OPERON ANTITERMINATOR"/>
    <property type="match status" value="1"/>
</dbReference>
<dbReference type="SUPFAM" id="SSF63520">
    <property type="entry name" value="PTS-regulatory domain, PRD"/>
    <property type="match status" value="2"/>
</dbReference>
<accession>A0ABZ3B804</accession>
<keyword evidence="4" id="KW-1185">Reference proteome</keyword>
<dbReference type="PROSITE" id="PS51372">
    <property type="entry name" value="PRD_2"/>
    <property type="match status" value="1"/>
</dbReference>
<dbReference type="InterPro" id="IPR050661">
    <property type="entry name" value="BglG_antiterminators"/>
</dbReference>
<protein>
    <submittedName>
        <fullName evidence="3">Stationary phase inducible protein CsiE</fullName>
    </submittedName>
</protein>
<name>A0ABZ3B804_9ENTR</name>
<evidence type="ECO:0000313" key="3">
    <source>
        <dbReference type="EMBL" id="WZV99473.1"/>
    </source>
</evidence>
<organism evidence="3 4">
    <name type="scientific">Kosakonia calanthes</name>
    <dbReference type="NCBI Taxonomy" id="3139408"/>
    <lineage>
        <taxon>Bacteria</taxon>
        <taxon>Pseudomonadati</taxon>
        <taxon>Pseudomonadota</taxon>
        <taxon>Gammaproteobacteria</taxon>
        <taxon>Enterobacterales</taxon>
        <taxon>Enterobacteriaceae</taxon>
        <taxon>Kosakonia</taxon>
    </lineage>
</organism>
<dbReference type="EMBL" id="CP151800">
    <property type="protein sequence ID" value="WZV99473.1"/>
    <property type="molecule type" value="Genomic_DNA"/>
</dbReference>
<proteinExistence type="predicted"/>
<dbReference type="Pfam" id="PF00874">
    <property type="entry name" value="PRD"/>
    <property type="match status" value="2"/>
</dbReference>
<feature type="domain" description="PRD" evidence="2">
    <location>
        <begin position="229"/>
        <end position="336"/>
    </location>
</feature>
<evidence type="ECO:0000259" key="2">
    <source>
        <dbReference type="PROSITE" id="PS51372"/>
    </source>
</evidence>